<sequence length="525" mass="56703">MTVRRFSLITFTVLLIIYLCSSGTTAWSLTGSNESLDKVNKEIRVVLSIIDPINHSRTMRVKAMEAMNYAAKGDMSGAETALNQATIVLGKADNAFKQYMDAPKYAGEAALTEAYRTAWETYRTQALLPLMDAAKRNDAQTVRELVTTKVPALDRQFEITLDKLLAFHETYARELNQQAQSHFTGSLVTIAVFALVFIALIAASIVLLNRRVLAPLDQAKSLCDSIARGQLGMTITSRARDEIGAMMRSLEEMRLSLVSIISRVRESSQMVGYAAEEIAAGNEDLSARTEEQAASLGETAASMEQLTSTIKQTSDNTAQTSHLASEMQASAMEGNTVMGEVVSSMNVIEASSGKIVSIISIIESIAFQTNILALNAAVEAARAGEQGRGFAVVATEVRNLAQRSSTAAKEIKELIEQSAEQITHGSLLVKKTGESMQRVIRSVSQVTTLMSEIALSSGEQSRGIEQINQAVAQMDTVTQQNAALVEQASAAAQSLKDQAHVLNEAVSVFLLGDQRQETPLLLAGQ</sequence>
<dbReference type="RefSeq" id="WP_064601410.1">
    <property type="nucleotide sequence ID" value="NZ_CP134782.1"/>
</dbReference>
<evidence type="ECO:0000313" key="16">
    <source>
        <dbReference type="EMBL" id="OAT75036.1"/>
    </source>
</evidence>
<dbReference type="FunFam" id="1.10.287.950:FF:000001">
    <property type="entry name" value="Methyl-accepting chemotaxis sensory transducer"/>
    <property type="match status" value="1"/>
</dbReference>
<evidence type="ECO:0000256" key="13">
    <source>
        <dbReference type="SAM" id="Phobius"/>
    </source>
</evidence>
<dbReference type="Pfam" id="PF02203">
    <property type="entry name" value="TarH"/>
    <property type="match status" value="1"/>
</dbReference>
<evidence type="ECO:0000259" key="15">
    <source>
        <dbReference type="PROSITE" id="PS50885"/>
    </source>
</evidence>
<comment type="similarity">
    <text evidence="10">Belongs to the methyl-accepting chemotaxis (MCP) protein family.</text>
</comment>
<dbReference type="Pfam" id="PF00672">
    <property type="entry name" value="HAMP"/>
    <property type="match status" value="1"/>
</dbReference>
<dbReference type="GO" id="GO:0005886">
    <property type="term" value="C:plasma membrane"/>
    <property type="evidence" value="ECO:0007669"/>
    <property type="project" value="UniProtKB-SubCell"/>
</dbReference>
<dbReference type="GO" id="GO:0004888">
    <property type="term" value="F:transmembrane signaling receptor activity"/>
    <property type="evidence" value="ECO:0007669"/>
    <property type="project" value="InterPro"/>
</dbReference>
<dbReference type="OrthoDB" id="6532575at2"/>
<dbReference type="CDD" id="cd11386">
    <property type="entry name" value="MCP_signal"/>
    <property type="match status" value="1"/>
</dbReference>
<dbReference type="InterPro" id="IPR004090">
    <property type="entry name" value="Chemotax_Me-accpt_rcpt"/>
</dbReference>
<keyword evidence="3" id="KW-0488">Methylation</keyword>
<dbReference type="Pfam" id="PF00015">
    <property type="entry name" value="MCPsignal"/>
    <property type="match status" value="1"/>
</dbReference>
<dbReference type="GO" id="GO:0006935">
    <property type="term" value="P:chemotaxis"/>
    <property type="evidence" value="ECO:0007669"/>
    <property type="project" value="UniProtKB-KW"/>
</dbReference>
<evidence type="ECO:0000256" key="10">
    <source>
        <dbReference type="ARBA" id="ARBA00029447"/>
    </source>
</evidence>
<dbReference type="SUPFAM" id="SSF47170">
    <property type="entry name" value="Aspartate receptor, ligand-binding domain"/>
    <property type="match status" value="1"/>
</dbReference>
<evidence type="ECO:0000256" key="12">
    <source>
        <dbReference type="SAM" id="Coils"/>
    </source>
</evidence>
<dbReference type="InterPro" id="IPR004089">
    <property type="entry name" value="MCPsignal_dom"/>
</dbReference>
<dbReference type="GO" id="GO:0007165">
    <property type="term" value="P:signal transduction"/>
    <property type="evidence" value="ECO:0007669"/>
    <property type="project" value="UniProtKB-KW"/>
</dbReference>
<evidence type="ECO:0000256" key="6">
    <source>
        <dbReference type="ARBA" id="ARBA00022692"/>
    </source>
</evidence>
<dbReference type="InterPro" id="IPR051310">
    <property type="entry name" value="MCP_chemotaxis"/>
</dbReference>
<comment type="caution">
    <text evidence="16">The sequence shown here is derived from an EMBL/GenBank/DDBJ whole genome shotgun (WGS) entry which is preliminary data.</text>
</comment>
<dbReference type="PANTHER" id="PTHR43531:SF5">
    <property type="entry name" value="METHYL-ACCEPTING CHEMOTAXIS PROTEIN III"/>
    <property type="match status" value="1"/>
</dbReference>
<keyword evidence="6 13" id="KW-0812">Transmembrane</keyword>
<dbReference type="AlphaFoldDB" id="A0A1B7KYC6"/>
<evidence type="ECO:0000256" key="5">
    <source>
        <dbReference type="ARBA" id="ARBA00022519"/>
    </source>
</evidence>
<dbReference type="InterPro" id="IPR003660">
    <property type="entry name" value="HAMP_dom"/>
</dbReference>
<evidence type="ECO:0000256" key="11">
    <source>
        <dbReference type="PROSITE-ProRule" id="PRU00284"/>
    </source>
</evidence>
<feature type="transmembrane region" description="Helical" evidence="13">
    <location>
        <begin position="183"/>
        <end position="208"/>
    </location>
</feature>
<dbReference type="SMART" id="SM00304">
    <property type="entry name" value="HAMP"/>
    <property type="match status" value="1"/>
</dbReference>
<dbReference type="Gene3D" id="1.20.120.30">
    <property type="entry name" value="Aspartate receptor, ligand-binding domain"/>
    <property type="match status" value="1"/>
</dbReference>
<evidence type="ECO:0000256" key="7">
    <source>
        <dbReference type="ARBA" id="ARBA00022989"/>
    </source>
</evidence>
<protein>
    <submittedName>
        <fullName evidence="16">Methyl-accepting chemotaxis protein</fullName>
    </submittedName>
</protein>
<keyword evidence="4" id="KW-0145">Chemotaxis</keyword>
<keyword evidence="17" id="KW-1185">Reference proteome</keyword>
<evidence type="ECO:0000259" key="14">
    <source>
        <dbReference type="PROSITE" id="PS50111"/>
    </source>
</evidence>
<evidence type="ECO:0000256" key="4">
    <source>
        <dbReference type="ARBA" id="ARBA00022500"/>
    </source>
</evidence>
<keyword evidence="8 13" id="KW-0472">Membrane</keyword>
<feature type="coiled-coil region" evidence="12">
    <location>
        <begin position="467"/>
        <end position="505"/>
    </location>
</feature>
<dbReference type="Proteomes" id="UP000078225">
    <property type="component" value="Unassembled WGS sequence"/>
</dbReference>
<dbReference type="PROSITE" id="PS50111">
    <property type="entry name" value="CHEMOTAXIS_TRANSDUC_2"/>
    <property type="match status" value="1"/>
</dbReference>
<dbReference type="SMART" id="SM00283">
    <property type="entry name" value="MA"/>
    <property type="match status" value="1"/>
</dbReference>
<gene>
    <name evidence="16" type="ORF">A9B99_17845</name>
</gene>
<dbReference type="PROSITE" id="PS50885">
    <property type="entry name" value="HAMP"/>
    <property type="match status" value="1"/>
</dbReference>
<reference evidence="17" key="1">
    <citation type="submission" date="2016-05" db="EMBL/GenBank/DDBJ databases">
        <authorList>
            <person name="Behera P."/>
            <person name="Vaishampayan P."/>
            <person name="Singh N."/>
            <person name="Raina V."/>
            <person name="Suar M."/>
            <person name="Pattnaik A."/>
            <person name="Rastogi G."/>
        </authorList>
    </citation>
    <scope>NUCLEOTIDE SEQUENCE [LARGE SCALE GENOMIC DNA]</scope>
    <source>
        <strain evidence="17">MP23</strain>
    </source>
</reference>
<keyword evidence="7 13" id="KW-1133">Transmembrane helix</keyword>
<evidence type="ECO:0000256" key="2">
    <source>
        <dbReference type="ARBA" id="ARBA00022475"/>
    </source>
</evidence>
<keyword evidence="12" id="KW-0175">Coiled coil</keyword>
<comment type="subcellular location">
    <subcellularLocation>
        <location evidence="1">Cell inner membrane</location>
        <topology evidence="1">Multi-pass membrane protein</topology>
    </subcellularLocation>
</comment>
<dbReference type="InterPro" id="IPR003122">
    <property type="entry name" value="Tar_rcpt_lig-bd"/>
</dbReference>
<keyword evidence="9 11" id="KW-0807">Transducer</keyword>
<feature type="domain" description="Methyl-accepting transducer" evidence="14">
    <location>
        <begin position="267"/>
        <end position="496"/>
    </location>
</feature>
<evidence type="ECO:0000256" key="9">
    <source>
        <dbReference type="ARBA" id="ARBA00023224"/>
    </source>
</evidence>
<dbReference type="InterPro" id="IPR035440">
    <property type="entry name" value="4HB_MCP_dom_sf"/>
</dbReference>
<dbReference type="PRINTS" id="PR00260">
    <property type="entry name" value="CHEMTRNSDUCR"/>
</dbReference>
<dbReference type="SUPFAM" id="SSF58104">
    <property type="entry name" value="Methyl-accepting chemotaxis protein (MCP) signaling domain"/>
    <property type="match status" value="1"/>
</dbReference>
<name>A0A1B7KYC6_9ENTR</name>
<dbReference type="Gene3D" id="1.10.287.950">
    <property type="entry name" value="Methyl-accepting chemotaxis protein"/>
    <property type="match status" value="1"/>
</dbReference>
<keyword evidence="5" id="KW-0997">Cell inner membrane</keyword>
<evidence type="ECO:0000256" key="3">
    <source>
        <dbReference type="ARBA" id="ARBA00022481"/>
    </source>
</evidence>
<dbReference type="PANTHER" id="PTHR43531">
    <property type="entry name" value="PROTEIN ICFG"/>
    <property type="match status" value="1"/>
</dbReference>
<evidence type="ECO:0000256" key="8">
    <source>
        <dbReference type="ARBA" id="ARBA00023136"/>
    </source>
</evidence>
<dbReference type="STRING" id="1691903.A9B99_17845"/>
<dbReference type="EMBL" id="LYRP01000050">
    <property type="protein sequence ID" value="OAT75036.1"/>
    <property type="molecule type" value="Genomic_DNA"/>
</dbReference>
<proteinExistence type="inferred from homology"/>
<dbReference type="CDD" id="cd06225">
    <property type="entry name" value="HAMP"/>
    <property type="match status" value="1"/>
</dbReference>
<evidence type="ECO:0000313" key="17">
    <source>
        <dbReference type="Proteomes" id="UP000078225"/>
    </source>
</evidence>
<accession>A0A1B7KYC6</accession>
<feature type="domain" description="HAMP" evidence="15">
    <location>
        <begin position="210"/>
        <end position="262"/>
    </location>
</feature>
<organism evidence="16 17">
    <name type="scientific">Mangrovibacter phragmitis</name>
    <dbReference type="NCBI Taxonomy" id="1691903"/>
    <lineage>
        <taxon>Bacteria</taxon>
        <taxon>Pseudomonadati</taxon>
        <taxon>Pseudomonadota</taxon>
        <taxon>Gammaproteobacteria</taxon>
        <taxon>Enterobacterales</taxon>
        <taxon>Enterobacteriaceae</taxon>
        <taxon>Mangrovibacter</taxon>
    </lineage>
</organism>
<keyword evidence="2" id="KW-1003">Cell membrane</keyword>
<evidence type="ECO:0000256" key="1">
    <source>
        <dbReference type="ARBA" id="ARBA00004429"/>
    </source>
</evidence>